<proteinExistence type="predicted"/>
<feature type="chain" id="PRO_5040189292" description="Malate dehydrogenase" evidence="1">
    <location>
        <begin position="18"/>
        <end position="227"/>
    </location>
</feature>
<dbReference type="InterPro" id="IPR021851">
    <property type="entry name" value="DUF3455"/>
</dbReference>
<dbReference type="OrthoDB" id="1859733at2759"/>
<dbReference type="PANTHER" id="PTHR35567:SF1">
    <property type="entry name" value="CONSERVED FUNGAL PROTEIN (AFU_ORTHOLOGUE AFUA_1G14230)"/>
    <property type="match status" value="1"/>
</dbReference>
<organism evidence="2 3">
    <name type="scientific">Collybia nuda</name>
    <dbReference type="NCBI Taxonomy" id="64659"/>
    <lineage>
        <taxon>Eukaryota</taxon>
        <taxon>Fungi</taxon>
        <taxon>Dikarya</taxon>
        <taxon>Basidiomycota</taxon>
        <taxon>Agaricomycotina</taxon>
        <taxon>Agaricomycetes</taxon>
        <taxon>Agaricomycetidae</taxon>
        <taxon>Agaricales</taxon>
        <taxon>Tricholomatineae</taxon>
        <taxon>Clitocybaceae</taxon>
        <taxon>Collybia</taxon>
    </lineage>
</organism>
<comment type="caution">
    <text evidence="2">The sequence shown here is derived from an EMBL/GenBank/DDBJ whole genome shotgun (WGS) entry which is preliminary data.</text>
</comment>
<dbReference type="AlphaFoldDB" id="A0A9P5XXP5"/>
<gene>
    <name evidence="2" type="ORF">BDZ94DRAFT_997925</name>
</gene>
<evidence type="ECO:0000313" key="3">
    <source>
        <dbReference type="Proteomes" id="UP000807353"/>
    </source>
</evidence>
<protein>
    <recommendedName>
        <fullName evidence="4">Malate dehydrogenase</fullName>
    </recommendedName>
</protein>
<dbReference type="Pfam" id="PF11937">
    <property type="entry name" value="DUF3455"/>
    <property type="match status" value="1"/>
</dbReference>
<sequence>MLVNLLIPLTLAAASLARPRPFTSSCDISNAQINLPTTSPTLAPPTSHPSFIALSIGTQNYTCTSAGTYANIGAVAELFDLSCLYKTKFQEAAYTLWKAAPAYVTPQMIIDLLHDSNSPNILGQHYIIKNPITGIGGVPKWDFSSQGEHNPDAWVLAAPAAGMPAPTGTQDVPWIALNNIQGALADQVYRVDTKGGQPANTTCTPGSPVITVRYSAKYWLFGGSIKQ</sequence>
<reference evidence="2" key="1">
    <citation type="submission" date="2020-11" db="EMBL/GenBank/DDBJ databases">
        <authorList>
            <consortium name="DOE Joint Genome Institute"/>
            <person name="Ahrendt S."/>
            <person name="Riley R."/>
            <person name="Andreopoulos W."/>
            <person name="Labutti K."/>
            <person name="Pangilinan J."/>
            <person name="Ruiz-Duenas F.J."/>
            <person name="Barrasa J.M."/>
            <person name="Sanchez-Garcia M."/>
            <person name="Camarero S."/>
            <person name="Miyauchi S."/>
            <person name="Serrano A."/>
            <person name="Linde D."/>
            <person name="Babiker R."/>
            <person name="Drula E."/>
            <person name="Ayuso-Fernandez I."/>
            <person name="Pacheco R."/>
            <person name="Padilla G."/>
            <person name="Ferreira P."/>
            <person name="Barriuso J."/>
            <person name="Kellner H."/>
            <person name="Castanera R."/>
            <person name="Alfaro M."/>
            <person name="Ramirez L."/>
            <person name="Pisabarro A.G."/>
            <person name="Kuo A."/>
            <person name="Tritt A."/>
            <person name="Lipzen A."/>
            <person name="He G."/>
            <person name="Yan M."/>
            <person name="Ng V."/>
            <person name="Cullen D."/>
            <person name="Martin F."/>
            <person name="Rosso M.-N."/>
            <person name="Henrissat B."/>
            <person name="Hibbett D."/>
            <person name="Martinez A.T."/>
            <person name="Grigoriev I.V."/>
        </authorList>
    </citation>
    <scope>NUCLEOTIDE SEQUENCE</scope>
    <source>
        <strain evidence="2">CBS 247.69</strain>
    </source>
</reference>
<keyword evidence="3" id="KW-1185">Reference proteome</keyword>
<keyword evidence="1" id="KW-0732">Signal</keyword>
<evidence type="ECO:0008006" key="4">
    <source>
        <dbReference type="Google" id="ProtNLM"/>
    </source>
</evidence>
<dbReference type="PANTHER" id="PTHR35567">
    <property type="entry name" value="MALATE DEHYDROGENASE (AFU_ORTHOLOGUE AFUA_2G13800)"/>
    <property type="match status" value="1"/>
</dbReference>
<accession>A0A9P5XXP5</accession>
<evidence type="ECO:0000256" key="1">
    <source>
        <dbReference type="SAM" id="SignalP"/>
    </source>
</evidence>
<dbReference type="EMBL" id="MU150312">
    <property type="protein sequence ID" value="KAF9459662.1"/>
    <property type="molecule type" value="Genomic_DNA"/>
</dbReference>
<feature type="signal peptide" evidence="1">
    <location>
        <begin position="1"/>
        <end position="17"/>
    </location>
</feature>
<name>A0A9P5XXP5_9AGAR</name>
<dbReference type="Proteomes" id="UP000807353">
    <property type="component" value="Unassembled WGS sequence"/>
</dbReference>
<evidence type="ECO:0000313" key="2">
    <source>
        <dbReference type="EMBL" id="KAF9459662.1"/>
    </source>
</evidence>